<comment type="subcellular location">
    <subcellularLocation>
        <location evidence="17">Cytoplasm</location>
    </subcellularLocation>
</comment>
<accession>F9WD19</accession>
<evidence type="ECO:0000256" key="13">
    <source>
        <dbReference type="ARBA" id="ARBA00030669"/>
    </source>
</evidence>
<keyword evidence="11 17" id="KW-0648">Protein biosynthesis</keyword>
<keyword evidence="21" id="KW-1185">Reference proteome</keyword>
<comment type="catalytic activity">
    <reaction evidence="16 17">
        <text>O-phospho-L-seryl-tRNA(Sec) + selenophosphate + H2O = L-selenocysteinyl-tRNA(Sec) + 2 phosphate</text>
        <dbReference type="Rhea" id="RHEA:25041"/>
        <dbReference type="Rhea" id="RHEA-COMP:9743"/>
        <dbReference type="Rhea" id="RHEA-COMP:9947"/>
        <dbReference type="ChEBI" id="CHEBI:15377"/>
        <dbReference type="ChEBI" id="CHEBI:16144"/>
        <dbReference type="ChEBI" id="CHEBI:43474"/>
        <dbReference type="ChEBI" id="CHEBI:78551"/>
        <dbReference type="ChEBI" id="CHEBI:78573"/>
        <dbReference type="EC" id="2.9.1.2"/>
    </reaction>
</comment>
<dbReference type="InterPro" id="IPR015424">
    <property type="entry name" value="PyrdxlP-dep_Trfase"/>
</dbReference>
<evidence type="ECO:0000256" key="11">
    <source>
        <dbReference type="ARBA" id="ARBA00022917"/>
    </source>
</evidence>
<dbReference type="PIRSF" id="PIRSF017689">
    <property type="entry name" value="SepSecS"/>
    <property type="match status" value="1"/>
</dbReference>
<dbReference type="GO" id="GO:0001514">
    <property type="term" value="P:selenocysteine incorporation"/>
    <property type="evidence" value="ECO:0007669"/>
    <property type="project" value="TreeGrafter"/>
</dbReference>
<dbReference type="Gene3D" id="3.40.640.10">
    <property type="entry name" value="Type I PLP-dependent aspartate aminotransferase-like (Major domain)"/>
    <property type="match status" value="1"/>
</dbReference>
<evidence type="ECO:0000256" key="16">
    <source>
        <dbReference type="ARBA" id="ARBA00048808"/>
    </source>
</evidence>
<evidence type="ECO:0000256" key="3">
    <source>
        <dbReference type="ARBA" id="ARBA00004822"/>
    </source>
</evidence>
<feature type="binding site" evidence="18">
    <location>
        <position position="98"/>
    </location>
    <ligand>
        <name>substrate</name>
    </ligand>
</feature>
<dbReference type="Pfam" id="PF05889">
    <property type="entry name" value="SepSecS"/>
    <property type="match status" value="2"/>
</dbReference>
<evidence type="ECO:0000256" key="14">
    <source>
        <dbReference type="ARBA" id="ARBA00032048"/>
    </source>
</evidence>
<dbReference type="InterPro" id="IPR008829">
    <property type="entry name" value="SepSecS/SepCysS"/>
</dbReference>
<reference evidence="20 21" key="2">
    <citation type="journal article" date="2012" name="Proc. Natl. Acad. Sci. U.S.A.">
        <title>Antigenic diversity is generated by distinct evolutionary mechanisms in African trypanosome species.</title>
        <authorList>
            <person name="Jackson A.P."/>
            <person name="Berry A."/>
            <person name="Aslett M."/>
            <person name="Allison H.C."/>
            <person name="Burton P."/>
            <person name="Vavrova-Anderson J."/>
            <person name="Brown R."/>
            <person name="Browne H."/>
            <person name="Corton N."/>
            <person name="Hauser H."/>
            <person name="Gamble J."/>
            <person name="Gilderthorp R."/>
            <person name="Marcello L."/>
            <person name="McQuillan J."/>
            <person name="Otto T.D."/>
            <person name="Quail M.A."/>
            <person name="Sanders M.J."/>
            <person name="van Tonder A."/>
            <person name="Ginger M.L."/>
            <person name="Field M.C."/>
            <person name="Barry J.D."/>
            <person name="Hertz-Fowler C."/>
            <person name="Berriman M."/>
        </authorList>
    </citation>
    <scope>NUCLEOTIDE SEQUENCE [LARGE SCALE GENOMIC DNA]</scope>
    <source>
        <strain evidence="20 21">IL3000</strain>
    </source>
</reference>
<dbReference type="GO" id="GO:0098621">
    <property type="term" value="F:O-phosphoseryl-tRNA(Sec) selenium transferase activity"/>
    <property type="evidence" value="ECO:0007669"/>
    <property type="project" value="UniProtKB-EC"/>
</dbReference>
<evidence type="ECO:0000313" key="20">
    <source>
        <dbReference type="EMBL" id="CCD15167.1"/>
    </source>
</evidence>
<feature type="modified residue" description="N6-(pyridoxal phosphate)lysine" evidence="19">
    <location>
        <position position="334"/>
    </location>
</feature>
<evidence type="ECO:0000256" key="17">
    <source>
        <dbReference type="PIRNR" id="PIRNR017689"/>
    </source>
</evidence>
<feature type="binding site" evidence="18">
    <location>
        <position position="362"/>
    </location>
    <ligand>
        <name>substrate</name>
    </ligand>
</feature>
<evidence type="ECO:0000256" key="12">
    <source>
        <dbReference type="ARBA" id="ARBA00023266"/>
    </source>
</evidence>
<keyword evidence="9 17" id="KW-0694">RNA-binding</keyword>
<dbReference type="GO" id="GO:0000049">
    <property type="term" value="F:tRNA binding"/>
    <property type="evidence" value="ECO:0007669"/>
    <property type="project" value="UniProtKB-UniRule"/>
</dbReference>
<keyword evidence="10 17" id="KW-0663">Pyridoxal phosphate</keyword>
<evidence type="ECO:0000256" key="7">
    <source>
        <dbReference type="ARBA" id="ARBA00022555"/>
    </source>
</evidence>
<dbReference type="InterPro" id="IPR019872">
    <property type="entry name" value="Sec-tRNA_Se_transferase"/>
</dbReference>
<feature type="binding site" evidence="18">
    <location>
        <position position="75"/>
    </location>
    <ligand>
        <name>pyridoxal 5'-phosphate</name>
        <dbReference type="ChEBI" id="CHEBI:597326"/>
    </ligand>
</feature>
<proteinExistence type="inferred from homology"/>
<name>F9WD19_TRYCI</name>
<evidence type="ECO:0000256" key="10">
    <source>
        <dbReference type="ARBA" id="ARBA00022898"/>
    </source>
</evidence>
<dbReference type="UniPathway" id="UPA00906">
    <property type="reaction ID" value="UER00898"/>
</dbReference>
<evidence type="ECO:0000256" key="1">
    <source>
        <dbReference type="ARBA" id="ARBA00001933"/>
    </source>
</evidence>
<dbReference type="InterPro" id="IPR015421">
    <property type="entry name" value="PyrdxlP-dep_Trfase_major"/>
</dbReference>
<reference evidence="21" key="1">
    <citation type="submission" date="2011-07" db="EMBL/GenBank/DDBJ databases">
        <title>Divergent evolution of antigenic variation in African trypanosomes.</title>
        <authorList>
            <person name="Jackson A.P."/>
            <person name="Berry A."/>
            <person name="Allison H.C."/>
            <person name="Burton P."/>
            <person name="Anderson J."/>
            <person name="Aslett M."/>
            <person name="Brown R."/>
            <person name="Corton N."/>
            <person name="Harris D."/>
            <person name="Hauser H."/>
            <person name="Gamble J."/>
            <person name="Gilderthorp R."/>
            <person name="McQuillan J."/>
            <person name="Quail M.A."/>
            <person name="Sanders M."/>
            <person name="Van Tonder A."/>
            <person name="Ginger M.L."/>
            <person name="Donelson J.E."/>
            <person name="Field M.C."/>
            <person name="Barry J.D."/>
            <person name="Berriman M."/>
            <person name="Hertz-Fowler C."/>
        </authorList>
    </citation>
    <scope>NUCLEOTIDE SEQUENCE [LARGE SCALE GENOMIC DNA]</scope>
    <source>
        <strain evidence="21">IL3000</strain>
    </source>
</reference>
<keyword evidence="8 17" id="KW-0808">Transferase</keyword>
<comment type="function">
    <text evidence="2 17">Converts O-phosphoseryl-tRNA(Sec) to selenocysteinyl-tRNA(Sec) required for selenoprotein biosynthesis.</text>
</comment>
<comment type="pathway">
    <text evidence="3 17">Aminoacyl-tRNA biosynthesis; selenocysteinyl-tRNA(Sec) biosynthesis; selenocysteinyl-tRNA(Sec) from L-seryl-tRNA(Sec) (archaeal/eukaryal route): step 2/2.</text>
</comment>
<dbReference type="GO" id="GO:0001717">
    <property type="term" value="P:conversion of seryl-tRNAsec to selenocys-tRNAsec"/>
    <property type="evidence" value="ECO:0007669"/>
    <property type="project" value="UniProtKB-UniRule"/>
</dbReference>
<evidence type="ECO:0000313" key="21">
    <source>
        <dbReference type="Proteomes" id="UP000000702"/>
    </source>
</evidence>
<dbReference type="PANTHER" id="PTHR12944">
    <property type="entry name" value="SOLUBLE LIVER ANTIGEN/LIVER PANCREAS ANTIGEN"/>
    <property type="match status" value="1"/>
</dbReference>
<dbReference type="OMA" id="APRVPDX"/>
<dbReference type="GO" id="GO:0005737">
    <property type="term" value="C:cytoplasm"/>
    <property type="evidence" value="ECO:0007669"/>
    <property type="project" value="UniProtKB-SubCell"/>
</dbReference>
<evidence type="ECO:0000256" key="18">
    <source>
        <dbReference type="PIRSR" id="PIRSR017689-1"/>
    </source>
</evidence>
<feature type="binding site" evidence="18">
    <location>
        <position position="321"/>
    </location>
    <ligand>
        <name>tRNA</name>
        <dbReference type="ChEBI" id="CHEBI:17843"/>
    </ligand>
</feature>
<dbReference type="PANTHER" id="PTHR12944:SF2">
    <property type="entry name" value="O-PHOSPHOSERYL-TRNA(SEC) SELENIUM TRANSFERASE"/>
    <property type="match status" value="1"/>
</dbReference>
<evidence type="ECO:0000256" key="15">
    <source>
        <dbReference type="ARBA" id="ARBA00032693"/>
    </source>
</evidence>
<feature type="binding site" evidence="18">
    <location>
        <position position="97"/>
    </location>
    <ligand>
        <name>substrate</name>
    </ligand>
</feature>
<comment type="caution">
    <text evidence="20">The sequence shown here is derived from an EMBL/GenBank/DDBJ whole genome shotgun (WGS) entry which is preliminary data.</text>
</comment>
<keyword evidence="17" id="KW-0963">Cytoplasm</keyword>
<evidence type="ECO:0000256" key="4">
    <source>
        <dbReference type="ARBA" id="ARBA00007037"/>
    </source>
</evidence>
<protein>
    <recommendedName>
        <fullName evidence="6 17">O-phosphoseryl-tRNA(Sec) selenium transferase</fullName>
        <ecNumber evidence="5 17">2.9.1.2</ecNumber>
    </recommendedName>
    <alternativeName>
        <fullName evidence="13 17">Selenocysteine synthase</fullName>
    </alternativeName>
    <alternativeName>
        <fullName evidence="14 17">Selenocysteinyl-tRNA(Sec) synthase</fullName>
    </alternativeName>
    <alternativeName>
        <fullName evidence="15 17">Sep-tRNA:Sec-tRNA synthase</fullName>
    </alternativeName>
</protein>
<dbReference type="VEuPathDB" id="TriTrypDB:TcIL3000_0_57180"/>
<dbReference type="EC" id="2.9.1.2" evidence="5 17"/>
<feature type="binding site" evidence="18">
    <location>
        <position position="105"/>
    </location>
    <ligand>
        <name>substrate</name>
    </ligand>
</feature>
<comment type="similarity">
    <text evidence="4 17">Belongs to the SepSecS family.</text>
</comment>
<evidence type="ECO:0000256" key="19">
    <source>
        <dbReference type="PIRSR" id="PIRSR017689-50"/>
    </source>
</evidence>
<keyword evidence="12 17" id="KW-0711">Selenium</keyword>
<gene>
    <name evidence="20" type="ORF">TCIL3000_0_57180</name>
</gene>
<sequence>MDERALHLAESIVEPRYIQAGVESQRSVERTVRSILAQRRCPDEGLNDCAIELLLHQIAMMDTNNFTAHVGAGEREGRVASTLVQRRYYNLTHGVGRSGDICSDQPKAAGSSLLYKLTNHMVLDLLRQAGTPSLASAAVIPMATGMTISLVLRSIAHHRDQETRTRATEAAVDDQRRSDCGATSVAPVAPRFVIWTRVDQKTALKCIELSGFIPVVVPLRRASVLRRYRDEDKEGPGAVSSLHSYFLQAHVDDVAASIERVGGPTNVLCVLSTTSCFAPRLPDDVVAIAKLCKTLGVPYVVNNAYGVQSRSIMQRIDAAIRLGRVDAIVQSGDKNFLVPVGGAVLSGGRTEVARATSLYAGRASASPVVDLFITALSLGRCGFQKLWDARYFLRELLEQRLRDFARAREETLLDEFDPQGDMHGVHDDGSCNRHNSSGLSAATDTRRGDAKYALRNDISFAITMRNIGGPSEAAAVGARLFRGAVTGPRVVLPNEEKISLCGHLFRNYGMHTDDTPACPLLVLACGVGMKMEDAEGLMKRLEEVWPATRP</sequence>
<organism evidence="20 21">
    <name type="scientific">Trypanosoma congolense (strain IL3000)</name>
    <dbReference type="NCBI Taxonomy" id="1068625"/>
    <lineage>
        <taxon>Eukaryota</taxon>
        <taxon>Discoba</taxon>
        <taxon>Euglenozoa</taxon>
        <taxon>Kinetoplastea</taxon>
        <taxon>Metakinetoplastina</taxon>
        <taxon>Trypanosomatida</taxon>
        <taxon>Trypanosomatidae</taxon>
        <taxon>Trypanosoma</taxon>
        <taxon>Nannomonas</taxon>
    </lineage>
</organism>
<dbReference type="Proteomes" id="UP000000702">
    <property type="component" value="Unassembled WGS sequence"/>
</dbReference>
<evidence type="ECO:0000256" key="8">
    <source>
        <dbReference type="ARBA" id="ARBA00022679"/>
    </source>
</evidence>
<comment type="cofactor">
    <cofactor evidence="1 17 19">
        <name>pyridoxal 5'-phosphate</name>
        <dbReference type="ChEBI" id="CHEBI:597326"/>
    </cofactor>
</comment>
<feature type="site" description="May act as a substrate filter by repelling compounds with a negatively charged alpha-carboxylate" evidence="19">
    <location>
        <position position="74"/>
    </location>
</feature>
<evidence type="ECO:0000256" key="2">
    <source>
        <dbReference type="ARBA" id="ARBA00002552"/>
    </source>
</evidence>
<evidence type="ECO:0000256" key="5">
    <source>
        <dbReference type="ARBA" id="ARBA00012464"/>
    </source>
</evidence>
<evidence type="ECO:0000256" key="6">
    <source>
        <dbReference type="ARBA" id="ARBA00021963"/>
    </source>
</evidence>
<evidence type="ECO:0000256" key="9">
    <source>
        <dbReference type="ARBA" id="ARBA00022884"/>
    </source>
</evidence>
<dbReference type="SUPFAM" id="SSF53383">
    <property type="entry name" value="PLP-dependent transferases"/>
    <property type="match status" value="1"/>
</dbReference>
<dbReference type="EMBL" id="CAEQ01001807">
    <property type="protein sequence ID" value="CCD15167.1"/>
    <property type="molecule type" value="Genomic_DNA"/>
</dbReference>
<keyword evidence="7 17" id="KW-0820">tRNA-binding</keyword>
<dbReference type="AlphaFoldDB" id="F9WD19"/>